<reference evidence="2" key="1">
    <citation type="submission" date="2021-01" db="EMBL/GenBank/DDBJ databases">
        <authorList>
            <person name="Corre E."/>
            <person name="Pelletier E."/>
            <person name="Niang G."/>
            <person name="Scheremetjew M."/>
            <person name="Finn R."/>
            <person name="Kale V."/>
            <person name="Holt S."/>
            <person name="Cochrane G."/>
            <person name="Meng A."/>
            <person name="Brown T."/>
            <person name="Cohen L."/>
        </authorList>
    </citation>
    <scope>NUCLEOTIDE SEQUENCE</scope>
    <source>
        <strain evidence="2">Pbaha01</strain>
    </source>
</reference>
<sequence length="354" mass="37776">MGRATLGCAANALLRSPRRLWQIHVPRGALCTLQVPQQQSGSLDLPRRRHVQPLSLPREVLLYQSSVDVQEVVHVAHRRCQVGVTLAAGGFGLILVNSAALIPPAACALLLGGAAANCYALSVVARRLIRNIAARHVERLTVLPTPEPGSGRGTPVKPQDKGPASLLFAAATIEERLAVTPELHLEMQTASACRWITLADPAGEGYSEDVRGLLEDDARRRASFADICGRLRLLHVNLDAGTCSDQAFLEALMSTQKLVVEERAEPREDTTPLLATPPGASTPGPMLSEVMLSDVEQVARVVSTEPPAEAVEKIGWRARAGGMSVVGAGVLFVVGESAKDPDGVPRWKNLNLPI</sequence>
<organism evidence="2">
    <name type="scientific">Pyrodinium bahamense</name>
    <dbReference type="NCBI Taxonomy" id="73915"/>
    <lineage>
        <taxon>Eukaryota</taxon>
        <taxon>Sar</taxon>
        <taxon>Alveolata</taxon>
        <taxon>Dinophyceae</taxon>
        <taxon>Gonyaulacales</taxon>
        <taxon>Pyrocystaceae</taxon>
        <taxon>Pyrodinium</taxon>
    </lineage>
</organism>
<proteinExistence type="predicted"/>
<gene>
    <name evidence="2" type="ORF">PBAH0796_LOCUS16421</name>
</gene>
<feature type="region of interest" description="Disordered" evidence="1">
    <location>
        <begin position="262"/>
        <end position="283"/>
    </location>
</feature>
<name>A0A7S0FK08_9DINO</name>
<accession>A0A7S0FK08</accession>
<evidence type="ECO:0000256" key="1">
    <source>
        <dbReference type="SAM" id="MobiDB-lite"/>
    </source>
</evidence>
<protein>
    <submittedName>
        <fullName evidence="2">Uncharacterized protein</fullName>
    </submittedName>
</protein>
<dbReference type="AlphaFoldDB" id="A0A7S0FK08"/>
<dbReference type="EMBL" id="HBEG01027089">
    <property type="protein sequence ID" value="CAD8363536.1"/>
    <property type="molecule type" value="Transcribed_RNA"/>
</dbReference>
<evidence type="ECO:0000313" key="2">
    <source>
        <dbReference type="EMBL" id="CAD8363536.1"/>
    </source>
</evidence>